<dbReference type="EMBL" id="MT142544">
    <property type="protein sequence ID" value="QJA84961.1"/>
    <property type="molecule type" value="Genomic_DNA"/>
</dbReference>
<accession>A0A6M3KTR6</accession>
<dbReference type="AlphaFoldDB" id="A0A6M3KTR6"/>
<name>A0A6M3KTR6_9ZZZZ</name>
<protein>
    <submittedName>
        <fullName evidence="1">Uncharacterized protein</fullName>
    </submittedName>
</protein>
<sequence>MGKKVVQILFPTGLTHRGKIYSQGEIELEPTAWLIECARDKIKQFHPDSSAWFRVCKFLKKREDNSFPIPNVEELDEDVVADKRKTVVEKFVHGGFDDDLVDREKFELVVIAHTLGLKKPFARTLNEDTLRQVITYLRKL</sequence>
<proteinExistence type="predicted"/>
<reference evidence="1" key="1">
    <citation type="submission" date="2020-03" db="EMBL/GenBank/DDBJ databases">
        <title>The deep terrestrial virosphere.</title>
        <authorList>
            <person name="Holmfeldt K."/>
            <person name="Nilsson E."/>
            <person name="Simone D."/>
            <person name="Lopez-Fernandez M."/>
            <person name="Wu X."/>
            <person name="de Brujin I."/>
            <person name="Lundin D."/>
            <person name="Andersson A."/>
            <person name="Bertilsson S."/>
            <person name="Dopson M."/>
        </authorList>
    </citation>
    <scope>NUCLEOTIDE SEQUENCE</scope>
    <source>
        <strain evidence="1">MM415B02306</strain>
    </source>
</reference>
<gene>
    <name evidence="1" type="ORF">MM415B02306_0003</name>
</gene>
<evidence type="ECO:0000313" key="1">
    <source>
        <dbReference type="EMBL" id="QJA84961.1"/>
    </source>
</evidence>
<organism evidence="1">
    <name type="scientific">viral metagenome</name>
    <dbReference type="NCBI Taxonomy" id="1070528"/>
    <lineage>
        <taxon>unclassified sequences</taxon>
        <taxon>metagenomes</taxon>
        <taxon>organismal metagenomes</taxon>
    </lineage>
</organism>